<protein>
    <submittedName>
        <fullName evidence="3">Uncharacterized protein</fullName>
    </submittedName>
</protein>
<keyword evidence="2" id="KW-0812">Transmembrane</keyword>
<organism evidence="3 4">
    <name type="scientific">Toxocara canis</name>
    <name type="common">Canine roundworm</name>
    <dbReference type="NCBI Taxonomy" id="6265"/>
    <lineage>
        <taxon>Eukaryota</taxon>
        <taxon>Metazoa</taxon>
        <taxon>Ecdysozoa</taxon>
        <taxon>Nematoda</taxon>
        <taxon>Chromadorea</taxon>
        <taxon>Rhabditida</taxon>
        <taxon>Spirurina</taxon>
        <taxon>Ascaridomorpha</taxon>
        <taxon>Ascaridoidea</taxon>
        <taxon>Toxocaridae</taxon>
        <taxon>Toxocara</taxon>
    </lineage>
</organism>
<gene>
    <name evidence="3" type="ORF">Tcan_13060</name>
</gene>
<evidence type="ECO:0000313" key="3">
    <source>
        <dbReference type="EMBL" id="KHN73633.1"/>
    </source>
</evidence>
<sequence>MDFSLPEGEAVPKRPLKISLEAKTLIWASITIVLLITVNVYTSIVFNKDVSMIALPSAETTWMSIGYILLIYGIIRQRPKPLDFILVAALPSLLFRFVGILMCVMMAIFPNSYTAKLNRLGDNVTEEQVRVMALVIISLSVVIELLEIITSGYGLLCRYHLKEVYERRRKNEIALRRRQRRLEEQSLNSEQLLLKPYRTSSDTQPQISENNSSSMASNPPKLV</sequence>
<reference evidence="3 4" key="1">
    <citation type="submission" date="2014-11" db="EMBL/GenBank/DDBJ databases">
        <title>Genetic blueprint of the zoonotic pathogen Toxocara canis.</title>
        <authorList>
            <person name="Zhu X.-Q."/>
            <person name="Korhonen P.K."/>
            <person name="Cai H."/>
            <person name="Young N.D."/>
            <person name="Nejsum P."/>
            <person name="von Samson-Himmelstjerna G."/>
            <person name="Boag P.R."/>
            <person name="Tan P."/>
            <person name="Li Q."/>
            <person name="Min J."/>
            <person name="Yang Y."/>
            <person name="Wang X."/>
            <person name="Fang X."/>
            <person name="Hall R.S."/>
            <person name="Hofmann A."/>
            <person name="Sternberg P.W."/>
            <person name="Jex A.R."/>
            <person name="Gasser R.B."/>
        </authorList>
    </citation>
    <scope>NUCLEOTIDE SEQUENCE [LARGE SCALE GENOMIC DNA]</scope>
    <source>
        <strain evidence="3">PN_DK_2014</strain>
    </source>
</reference>
<keyword evidence="2" id="KW-1133">Transmembrane helix</keyword>
<feature type="compositionally biased region" description="Polar residues" evidence="1">
    <location>
        <begin position="198"/>
        <end position="217"/>
    </location>
</feature>
<dbReference type="Proteomes" id="UP000031036">
    <property type="component" value="Unassembled WGS sequence"/>
</dbReference>
<dbReference type="OrthoDB" id="3437960at2759"/>
<proteinExistence type="predicted"/>
<evidence type="ECO:0000256" key="1">
    <source>
        <dbReference type="SAM" id="MobiDB-lite"/>
    </source>
</evidence>
<feature type="transmembrane region" description="Helical" evidence="2">
    <location>
        <begin position="84"/>
        <end position="109"/>
    </location>
</feature>
<keyword evidence="4" id="KW-1185">Reference proteome</keyword>
<accession>A0A0B2UW60</accession>
<feature type="transmembrane region" description="Helical" evidence="2">
    <location>
        <begin position="52"/>
        <end position="72"/>
    </location>
</feature>
<dbReference type="EMBL" id="JPKZ01003092">
    <property type="protein sequence ID" value="KHN73633.1"/>
    <property type="molecule type" value="Genomic_DNA"/>
</dbReference>
<evidence type="ECO:0000256" key="2">
    <source>
        <dbReference type="SAM" id="Phobius"/>
    </source>
</evidence>
<dbReference type="AlphaFoldDB" id="A0A0B2UW60"/>
<comment type="caution">
    <text evidence="3">The sequence shown here is derived from an EMBL/GenBank/DDBJ whole genome shotgun (WGS) entry which is preliminary data.</text>
</comment>
<feature type="region of interest" description="Disordered" evidence="1">
    <location>
        <begin position="193"/>
        <end position="223"/>
    </location>
</feature>
<feature type="transmembrane region" description="Helical" evidence="2">
    <location>
        <begin position="129"/>
        <end position="161"/>
    </location>
</feature>
<feature type="transmembrane region" description="Helical" evidence="2">
    <location>
        <begin position="24"/>
        <end position="46"/>
    </location>
</feature>
<keyword evidence="2" id="KW-0472">Membrane</keyword>
<evidence type="ECO:0000313" key="4">
    <source>
        <dbReference type="Proteomes" id="UP000031036"/>
    </source>
</evidence>
<name>A0A0B2UW60_TOXCA</name>